<dbReference type="GO" id="GO:0004252">
    <property type="term" value="F:serine-type endopeptidase activity"/>
    <property type="evidence" value="ECO:0007669"/>
    <property type="project" value="InterPro"/>
</dbReference>
<dbReference type="InterPro" id="IPR043504">
    <property type="entry name" value="Peptidase_S1_PA_chymotrypsin"/>
</dbReference>
<dbReference type="WBParaSite" id="PSAMB.scaffold396size53367.g5490.t1">
    <property type="protein sequence ID" value="PSAMB.scaffold396size53367.g5490.t1"/>
    <property type="gene ID" value="PSAMB.scaffold396size53367.g5490"/>
</dbReference>
<dbReference type="PROSITE" id="PS50240">
    <property type="entry name" value="TRYPSIN_DOM"/>
    <property type="match status" value="1"/>
</dbReference>
<sequence>MLLPQLFLFLLLLLFALALLAHCSQCGISYQRQAYVIGGSEVYPLHAWPWTVSLRDRSLSTRQHFCGGALIGDRIVLTAAHCMFDIVRSKRKKKKLKDLFVSVGTHTLSKRVPGEEWIPIRKYHIHPDFDPSSVDAFHHDLAVVELKTPVRRNSNASRPVCLPERDKTPKVGEKCVVTGWGYDADLNASDEMQQAVVPIVAPAVCRQSRYWSTLVNEETMLCAGVVSKEHPAGSCQGDSGGPLFCTSDGHTWVLNGVVSWGATICLSKPGVFADVARMRDWIDDVFRRSGALLSPSVAESTHGGPPPVVTREECNNFDNWLLINRLMVRGPSPVDPISRNVSLIECVASCCARRHVCEAVQYFAHVRKCLLLKEGACPASSYDGAGQQSSSARCCAARSATFTAHPSSALGPSPIGRCKRVV</sequence>
<evidence type="ECO:0000256" key="4">
    <source>
        <dbReference type="ARBA" id="ARBA00022729"/>
    </source>
</evidence>
<evidence type="ECO:0000256" key="2">
    <source>
        <dbReference type="ARBA" id="ARBA00022670"/>
    </source>
</evidence>
<keyword evidence="2 12" id="KW-0645">Protease</keyword>
<dbReference type="InterPro" id="IPR009003">
    <property type="entry name" value="Peptidase_S1_PA"/>
</dbReference>
<keyword evidence="5" id="KW-0677">Repeat</keyword>
<evidence type="ECO:0000256" key="1">
    <source>
        <dbReference type="ARBA" id="ARBA00022659"/>
    </source>
</evidence>
<evidence type="ECO:0000256" key="12">
    <source>
        <dbReference type="RuleBase" id="RU363034"/>
    </source>
</evidence>
<keyword evidence="3" id="KW-0356">Hemostasis</keyword>
<dbReference type="GO" id="GO:0006508">
    <property type="term" value="P:proteolysis"/>
    <property type="evidence" value="ECO:0007669"/>
    <property type="project" value="UniProtKB-KW"/>
</dbReference>
<protein>
    <recommendedName>
        <fullName evidence="11">limulus clotting factor C</fullName>
        <ecNumber evidence="11">3.4.21.84</ecNumber>
    </recommendedName>
</protein>
<feature type="domain" description="Apple" evidence="15">
    <location>
        <begin position="314"/>
        <end position="395"/>
    </location>
</feature>
<evidence type="ECO:0000256" key="9">
    <source>
        <dbReference type="ARBA" id="ARBA00023157"/>
    </source>
</evidence>
<evidence type="ECO:0000256" key="8">
    <source>
        <dbReference type="ARBA" id="ARBA00022825"/>
    </source>
</evidence>
<evidence type="ECO:0000313" key="16">
    <source>
        <dbReference type="Proteomes" id="UP000887566"/>
    </source>
</evidence>
<keyword evidence="6 12" id="KW-0378">Hydrolase</keyword>
<feature type="domain" description="Peptidase S1" evidence="14">
    <location>
        <begin position="36"/>
        <end position="287"/>
    </location>
</feature>
<evidence type="ECO:0000256" key="3">
    <source>
        <dbReference type="ARBA" id="ARBA00022696"/>
    </source>
</evidence>
<evidence type="ECO:0000256" key="5">
    <source>
        <dbReference type="ARBA" id="ARBA00022737"/>
    </source>
</evidence>
<accession>A0A914WFD7</accession>
<dbReference type="PRINTS" id="PR00722">
    <property type="entry name" value="CHYMOTRYPSIN"/>
</dbReference>
<dbReference type="Pfam" id="PF00089">
    <property type="entry name" value="Trypsin"/>
    <property type="match status" value="1"/>
</dbReference>
<dbReference type="AlphaFoldDB" id="A0A914WFD7"/>
<dbReference type="InterPro" id="IPR033116">
    <property type="entry name" value="TRYPSIN_SER"/>
</dbReference>
<comment type="catalytic activity">
    <reaction evidence="10">
        <text>Selective cleavage of 103-Arg-|-Ser-104 and 124-Ile-|-Ile-125 bonds in Limulus clotting factor B to form activated factor B. Cleavage of -Pro-Arg-|-Xaa- bonds in synthetic substrates.</text>
        <dbReference type="EC" id="3.4.21.84"/>
    </reaction>
</comment>
<keyword evidence="9" id="KW-1015">Disulfide bond</keyword>
<dbReference type="FunFam" id="2.40.10.10:FF:000120">
    <property type="entry name" value="Putative serine protease"/>
    <property type="match status" value="1"/>
</dbReference>
<dbReference type="InterPro" id="IPR003609">
    <property type="entry name" value="Pan_app"/>
</dbReference>
<dbReference type="PROSITE" id="PS50948">
    <property type="entry name" value="PAN"/>
    <property type="match status" value="1"/>
</dbReference>
<keyword evidence="16" id="KW-1185">Reference proteome</keyword>
<dbReference type="EC" id="3.4.21.84" evidence="11"/>
<keyword evidence="1" id="KW-0768">Sushi</keyword>
<evidence type="ECO:0000259" key="15">
    <source>
        <dbReference type="PROSITE" id="PS50948"/>
    </source>
</evidence>
<evidence type="ECO:0000256" key="13">
    <source>
        <dbReference type="SAM" id="SignalP"/>
    </source>
</evidence>
<dbReference type="PANTHER" id="PTHR24252:SF7">
    <property type="entry name" value="HYALIN"/>
    <property type="match status" value="1"/>
</dbReference>
<feature type="signal peptide" evidence="13">
    <location>
        <begin position="1"/>
        <end position="18"/>
    </location>
</feature>
<organism evidence="16 17">
    <name type="scientific">Plectus sambesii</name>
    <dbReference type="NCBI Taxonomy" id="2011161"/>
    <lineage>
        <taxon>Eukaryota</taxon>
        <taxon>Metazoa</taxon>
        <taxon>Ecdysozoa</taxon>
        <taxon>Nematoda</taxon>
        <taxon>Chromadorea</taxon>
        <taxon>Plectida</taxon>
        <taxon>Plectina</taxon>
        <taxon>Plectoidea</taxon>
        <taxon>Plectidae</taxon>
        <taxon>Plectus</taxon>
    </lineage>
</organism>
<keyword evidence="8 12" id="KW-0720">Serine protease</keyword>
<reference evidence="17" key="1">
    <citation type="submission" date="2022-11" db="UniProtKB">
        <authorList>
            <consortium name="WormBaseParasite"/>
        </authorList>
    </citation>
    <scope>IDENTIFICATION</scope>
</reference>
<feature type="chain" id="PRO_5036673308" description="limulus clotting factor C" evidence="13">
    <location>
        <begin position="19"/>
        <end position="422"/>
    </location>
</feature>
<evidence type="ECO:0000256" key="10">
    <source>
        <dbReference type="ARBA" id="ARBA00052079"/>
    </source>
</evidence>
<evidence type="ECO:0000259" key="14">
    <source>
        <dbReference type="PROSITE" id="PS50240"/>
    </source>
</evidence>
<dbReference type="SUPFAM" id="SSF50494">
    <property type="entry name" value="Trypsin-like serine proteases"/>
    <property type="match status" value="1"/>
</dbReference>
<proteinExistence type="predicted"/>
<dbReference type="PANTHER" id="PTHR24252">
    <property type="entry name" value="ACROSIN-RELATED"/>
    <property type="match status" value="1"/>
</dbReference>
<dbReference type="SMART" id="SM00020">
    <property type="entry name" value="Tryp_SPc"/>
    <property type="match status" value="1"/>
</dbReference>
<evidence type="ECO:0000256" key="6">
    <source>
        <dbReference type="ARBA" id="ARBA00022801"/>
    </source>
</evidence>
<dbReference type="InterPro" id="IPR018114">
    <property type="entry name" value="TRYPSIN_HIS"/>
</dbReference>
<dbReference type="Proteomes" id="UP000887566">
    <property type="component" value="Unplaced"/>
</dbReference>
<dbReference type="InterPro" id="IPR001314">
    <property type="entry name" value="Peptidase_S1A"/>
</dbReference>
<dbReference type="PROSITE" id="PS00135">
    <property type="entry name" value="TRYPSIN_SER"/>
    <property type="match status" value="1"/>
</dbReference>
<keyword evidence="4 13" id="KW-0732">Signal</keyword>
<dbReference type="CDD" id="cd00190">
    <property type="entry name" value="Tryp_SPc"/>
    <property type="match status" value="1"/>
</dbReference>
<dbReference type="InterPro" id="IPR001254">
    <property type="entry name" value="Trypsin_dom"/>
</dbReference>
<dbReference type="PROSITE" id="PS00134">
    <property type="entry name" value="TRYPSIN_HIS"/>
    <property type="match status" value="1"/>
</dbReference>
<dbReference type="GO" id="GO:0042381">
    <property type="term" value="P:hemolymph coagulation"/>
    <property type="evidence" value="ECO:0007669"/>
    <property type="project" value="UniProtKB-KW"/>
</dbReference>
<evidence type="ECO:0000256" key="11">
    <source>
        <dbReference type="ARBA" id="ARBA00066707"/>
    </source>
</evidence>
<evidence type="ECO:0000313" key="17">
    <source>
        <dbReference type="WBParaSite" id="PSAMB.scaffold396size53367.g5490.t1"/>
    </source>
</evidence>
<name>A0A914WFD7_9BILA</name>
<keyword evidence="7" id="KW-0353">Hemolymph clotting</keyword>
<dbReference type="Gene3D" id="2.40.10.10">
    <property type="entry name" value="Trypsin-like serine proteases"/>
    <property type="match status" value="1"/>
</dbReference>
<evidence type="ECO:0000256" key="7">
    <source>
        <dbReference type="ARBA" id="ARBA00022820"/>
    </source>
</evidence>